<gene>
    <name evidence="1" type="ORF">G8O29_11550</name>
</gene>
<reference evidence="1 2" key="1">
    <citation type="journal article" date="2022" name="Microorganisms">
        <title>Genome Sequence and Characterization of a Xanthorhodopsin-Containing, Aerobic Anoxygenic Phototrophic Rhodobacter Species, Isolated from Mesophilic Conditions at Yellowstone National Park.</title>
        <authorList>
            <person name="Kyndt J.A."/>
            <person name="Robertson S."/>
            <person name="Shoffstall I.B."/>
            <person name="Ramaley R.F."/>
            <person name="Meyer T.E."/>
        </authorList>
    </citation>
    <scope>NUCLEOTIDE SEQUENCE [LARGE SCALE GENOMIC DNA]</scope>
    <source>
        <strain evidence="1 2">M37P</strain>
    </source>
</reference>
<evidence type="ECO:0000313" key="1">
    <source>
        <dbReference type="EMBL" id="NHB77373.1"/>
    </source>
</evidence>
<comment type="caution">
    <text evidence="1">The sequence shown here is derived from an EMBL/GenBank/DDBJ whole genome shotgun (WGS) entry which is preliminary data.</text>
</comment>
<name>A0ABX0G929_9RHOB</name>
<evidence type="ECO:0008006" key="3">
    <source>
        <dbReference type="Google" id="ProtNLM"/>
    </source>
</evidence>
<proteinExistence type="predicted"/>
<dbReference type="EMBL" id="JAANHS010000007">
    <property type="protein sequence ID" value="NHB77373.1"/>
    <property type="molecule type" value="Genomic_DNA"/>
</dbReference>
<sequence length="227" mass="24367">MRQTLAAVITGDLVASSNRPVGLIDAAMRAIREAAITIADWHRTPTDTRFTRFRGDGWQIVLAEPRLALRAAVVIQARLIALGMESRISIGVGTVDSLGTTDLSDAAGEAFALSGRGLDGLGGSWRFALNKTESAESDRIILVEDQLIADLLAERISKWTVAQAEAAALHLSSPARVRTLFEIGQVLNISPQAVNDRLRGAGTATIASVLRRWEGLKQGSAWDGERD</sequence>
<dbReference type="Proteomes" id="UP001515660">
    <property type="component" value="Unassembled WGS sequence"/>
</dbReference>
<evidence type="ECO:0000313" key="2">
    <source>
        <dbReference type="Proteomes" id="UP001515660"/>
    </source>
</evidence>
<accession>A0ABX0G929</accession>
<keyword evidence="2" id="KW-1185">Reference proteome</keyword>
<protein>
    <recommendedName>
        <fullName evidence="3">SatD family protein</fullName>
    </recommendedName>
</protein>
<organism evidence="1 2">
    <name type="scientific">Rhodobacter calidifons</name>
    <dbReference type="NCBI Taxonomy" id="2715277"/>
    <lineage>
        <taxon>Bacteria</taxon>
        <taxon>Pseudomonadati</taxon>
        <taxon>Pseudomonadota</taxon>
        <taxon>Alphaproteobacteria</taxon>
        <taxon>Rhodobacterales</taxon>
        <taxon>Rhodobacter group</taxon>
        <taxon>Rhodobacter</taxon>
    </lineage>
</organism>
<dbReference type="RefSeq" id="WP_166403387.1">
    <property type="nucleotide sequence ID" value="NZ_JAANHS010000007.1"/>
</dbReference>